<gene>
    <name evidence="4" type="ORF">ALQ04_02893</name>
</gene>
<dbReference type="InterPro" id="IPR041168">
    <property type="entry name" value="LodA_N"/>
</dbReference>
<dbReference type="InterPro" id="IPR020835">
    <property type="entry name" value="Catalase_sf"/>
</dbReference>
<feature type="domain" description="L-Lysine epsilon oxidase N-terminal" evidence="2">
    <location>
        <begin position="367"/>
        <end position="576"/>
    </location>
</feature>
<evidence type="ECO:0000259" key="2">
    <source>
        <dbReference type="Pfam" id="PF17990"/>
    </source>
</evidence>
<dbReference type="Proteomes" id="UP000277236">
    <property type="component" value="Unassembled WGS sequence"/>
</dbReference>
<protein>
    <recommendedName>
        <fullName evidence="6">Catalase</fullName>
    </recommendedName>
</protein>
<name>A0A3M4M975_PSECI</name>
<dbReference type="InterPro" id="IPR033798">
    <property type="entry name" value="LodA-like"/>
</dbReference>
<evidence type="ECO:0000259" key="3">
    <source>
        <dbReference type="Pfam" id="PF18417"/>
    </source>
</evidence>
<organism evidence="4 5">
    <name type="scientific">Pseudomonas cichorii</name>
    <dbReference type="NCBI Taxonomy" id="36746"/>
    <lineage>
        <taxon>Bacteria</taxon>
        <taxon>Pseudomonadati</taxon>
        <taxon>Pseudomonadota</taxon>
        <taxon>Gammaproteobacteria</taxon>
        <taxon>Pseudomonadales</taxon>
        <taxon>Pseudomonadaceae</taxon>
        <taxon>Pseudomonas</taxon>
    </lineage>
</organism>
<accession>A0A3M4M975</accession>
<dbReference type="EMBL" id="RBRE01000010">
    <property type="protein sequence ID" value="RMQ50427.1"/>
    <property type="molecule type" value="Genomic_DNA"/>
</dbReference>
<reference evidence="4 5" key="1">
    <citation type="submission" date="2018-08" db="EMBL/GenBank/DDBJ databases">
        <title>Recombination of ecologically and evolutionarily significant loci maintains genetic cohesion in the Pseudomonas syringae species complex.</title>
        <authorList>
            <person name="Dillon M."/>
            <person name="Thakur S."/>
            <person name="Almeida R.N.D."/>
            <person name="Weir B.S."/>
            <person name="Guttman D.S."/>
        </authorList>
    </citation>
    <scope>NUCLEOTIDE SEQUENCE [LARGE SCALE GENOMIC DNA]</scope>
    <source>
        <strain evidence="4 5">ICMP 3353</strain>
    </source>
</reference>
<dbReference type="GO" id="GO:0020037">
    <property type="term" value="F:heme binding"/>
    <property type="evidence" value="ECO:0007669"/>
    <property type="project" value="InterPro"/>
</dbReference>
<feature type="domain" description="L-lysine epsilon oxidase C-terminal" evidence="3">
    <location>
        <begin position="700"/>
        <end position="852"/>
    </location>
</feature>
<dbReference type="SUPFAM" id="SSF56634">
    <property type="entry name" value="Heme-dependent catalase-like"/>
    <property type="match status" value="1"/>
</dbReference>
<dbReference type="Pfam" id="PF17990">
    <property type="entry name" value="LodA_N"/>
    <property type="match status" value="1"/>
</dbReference>
<evidence type="ECO:0008006" key="6">
    <source>
        <dbReference type="Google" id="ProtNLM"/>
    </source>
</evidence>
<dbReference type="AlphaFoldDB" id="A0A3M4M975"/>
<dbReference type="CDD" id="cd14731">
    <property type="entry name" value="LodA_like_1"/>
    <property type="match status" value="1"/>
</dbReference>
<comment type="caution">
    <text evidence="4">The sequence shown here is derived from an EMBL/GenBank/DDBJ whole genome shotgun (WGS) entry which is preliminary data.</text>
</comment>
<proteinExistence type="predicted"/>
<dbReference type="Gene3D" id="2.40.180.10">
    <property type="entry name" value="Catalase core domain"/>
    <property type="match status" value="1"/>
</dbReference>
<feature type="region of interest" description="Disordered" evidence="1">
    <location>
        <begin position="322"/>
        <end position="348"/>
    </location>
</feature>
<evidence type="ECO:0000256" key="1">
    <source>
        <dbReference type="SAM" id="MobiDB-lite"/>
    </source>
</evidence>
<evidence type="ECO:0000313" key="4">
    <source>
        <dbReference type="EMBL" id="RMQ50427.1"/>
    </source>
</evidence>
<sequence>MSMSNEADPIPSCFDRADQAPERLTEMFVGIVQEGRIKLGQRPAERAVFRKLHGVASGRLVMEKNIPAELKVGVFAHDSLDAWVRFSSDTTPTSPDLGSTVGIAIKLYGVSGPKALGESGDTADFIMQNFPVFFVDNAKEMTEFTYAGVVARDYPGYLKKHPKTNAILNRMGDKIEGSVLTTQYWAILPFKSGEQHYVKYRLDPVTPPENVANDATDYLAVDLGRRLEQREYQFRFMVQLRTNKKSMPLDQATVEWPESESPFVHVATLTLSQQDIATRGQAEYGQGLGFNIWRVPLAQTPVGSIAEARKMVYAAGANARHEANGQGLQDPSSPRPASCPYSGAQTSATGMSYPVEKDTCIVKAVIYPAIGVARVGSSESEWFVGPEVDNPPAQSPGYYRDAKKQLKRQAARFRVYGVNAKGEIVNELTPDNAKIRWNVQLGNEKSAWYGFQLALDIPEAASAPPTTLRNAAIADRTQLAIRPKAKTVSGKNSKPKKFDDGQFMGQKVYLGETFTDENGRLIVLGGHGAAASYDDSRAITFANNEGWYDDTSDGPVNAEVTYLGQQLMVDPAWIVVAPPNFGPQRKSVRTMWDLMRDVAINAGNLPMPVRPSFTFDILPLFERLAGLQWVNAGFAAGFGWKGANDLVTPQALARLSSASNTYTELRRTIANSFRNDAVDSWSPKPWPWLYGDAMAVPAAQTPRQNASLSATQLAMLAQWAAGDFVEDYSPSRIWPVSLDKVPLAEQGDMLTKAALDFCLADAFHPGCEMTWPVRTSTMYMAPFRFAHALEGWIAPGLGEVITYDAINLPNGPLCGQQPGGITRWMAVPWQTDTASCRSGYDKNYDPYVPSFWPARVPNQVLTKQNYEIVMDEKKPLGERLAAFANRASWIEPLGSTSYTDQINNMIHHFDHLGVVEVHPGPGDRENFPAHIEVEDQHVPIKDMGAPHKDAKPTAHHEPLLSVGAFSGTRAESVDLMTIEKVQRFGRGQPR</sequence>
<dbReference type="InterPro" id="IPR041173">
    <property type="entry name" value="LodA_C"/>
</dbReference>
<dbReference type="Pfam" id="PF18417">
    <property type="entry name" value="LodA_C"/>
    <property type="match status" value="1"/>
</dbReference>
<evidence type="ECO:0000313" key="5">
    <source>
        <dbReference type="Proteomes" id="UP000277236"/>
    </source>
</evidence>